<dbReference type="RefSeq" id="YP_009665633.1">
    <property type="nucleotide sequence ID" value="NC_043252.1"/>
</dbReference>
<dbReference type="EMBL" id="AY225134">
    <property type="protein sequence ID" value="AAR26895.1"/>
    <property type="molecule type" value="Genomic_DNA"/>
</dbReference>
<reference evidence="2" key="2">
    <citation type="submission" date="2003-01" db="EMBL/GenBank/DDBJ databases">
        <title>Partial Nucleotide Sequence of the Feldmannia irregularis Virus FirrV-1 Genome: On the Evolution of Large Phaeoviral Genomes.</title>
        <authorList>
            <person name="Delaroque N."/>
            <person name="Knippers R."/>
            <person name="Mueller D.G."/>
            <person name="Boland W."/>
        </authorList>
    </citation>
    <scope>NUCLEOTIDE SEQUENCE</scope>
    <source>
        <strain evidence="2">FirrV-1</strain>
    </source>
</reference>
<dbReference type="Pfam" id="PF04947">
    <property type="entry name" value="Pox_VLTF3"/>
    <property type="match status" value="1"/>
</dbReference>
<keyword evidence="1" id="KW-0804">Transcription</keyword>
<accession>Q6XM16</accession>
<protein>
    <submittedName>
        <fullName evidence="2">FirrV-1-B20</fullName>
    </submittedName>
</protein>
<organism evidence="2">
    <name type="scientific">Feldmannia irregularis virus a</name>
    <dbReference type="NCBI Taxonomy" id="231992"/>
    <lineage>
        <taxon>Viruses</taxon>
        <taxon>Varidnaviria</taxon>
        <taxon>Bamfordvirae</taxon>
        <taxon>Nucleocytoviricota</taxon>
        <taxon>Megaviricetes</taxon>
        <taxon>Algavirales</taxon>
        <taxon>Phycodnaviridae</taxon>
        <taxon>Phaeovirus</taxon>
        <taxon>Phaeovirus irregularis</taxon>
    </lineage>
</organism>
<proteinExistence type="predicted"/>
<name>Q6XM16_9PHYC</name>
<dbReference type="KEGG" id="vg:41332210"/>
<evidence type="ECO:0000313" key="2">
    <source>
        <dbReference type="EMBL" id="AAR26895.1"/>
    </source>
</evidence>
<evidence type="ECO:0000256" key="1">
    <source>
        <dbReference type="ARBA" id="ARBA00023163"/>
    </source>
</evidence>
<dbReference type="GO" id="GO:0046782">
    <property type="term" value="P:regulation of viral transcription"/>
    <property type="evidence" value="ECO:0007669"/>
    <property type="project" value="InterPro"/>
</dbReference>
<dbReference type="GeneID" id="41332210"/>
<reference evidence="2" key="1">
    <citation type="journal article" date="2003" name="J. Mol. Evol.">
        <title>Comparisons of two large phaeoviral genomes and evolutionary implications.</title>
        <authorList>
            <person name="Delaroque N."/>
            <person name="Boland W."/>
            <person name="Muller D.G."/>
            <person name="Knippers R."/>
        </authorList>
    </citation>
    <scope>NUCLEOTIDE SEQUENCE</scope>
    <source>
        <strain evidence="2">FirrV-1</strain>
    </source>
</reference>
<sequence>MITEAMDEAMPAVRSFTSVIEDVSVQFRCNPRSTDFLKKMKAPEIIADATTCSIDQYINHRVVSRKNINHQHHHPGQRDKNNAQDWRCDDCNATLVYVKKDAQRVCLECGKSTFFQEMTRGDMILQGYTPTTTYLYQRLNHFKTWIKRTQGKETTTISPEITAMVRKELKKERITDMSKVDHIKIKAILKKLRKNRYYNHCVQITTMVTGKAPPQMTDRQEETLVQMFEKVQIAFEKKIKGKKRQNMLSYSFLIHKFLQILSLDEYLPYFPLLVSADKIQIQDSIWQELCIEVNFEFIKSTM</sequence>
<dbReference type="InterPro" id="IPR007031">
    <property type="entry name" value="Poxvirus_VLTF3"/>
</dbReference>